<evidence type="ECO:0000256" key="1">
    <source>
        <dbReference type="ARBA" id="ARBA00004141"/>
    </source>
</evidence>
<dbReference type="GO" id="GO:0035869">
    <property type="term" value="C:ciliary transition zone"/>
    <property type="evidence" value="ECO:0007669"/>
    <property type="project" value="TreeGrafter"/>
</dbReference>
<keyword evidence="2" id="KW-0812">Transmembrane</keyword>
<dbReference type="InterPro" id="IPR019184">
    <property type="entry name" value="Uncharacterised_TM-17"/>
</dbReference>
<dbReference type="Pfam" id="PF09799">
    <property type="entry name" value="Transmemb_17"/>
    <property type="match status" value="1"/>
</dbReference>
<evidence type="ECO:0000256" key="2">
    <source>
        <dbReference type="ARBA" id="ARBA00022692"/>
    </source>
</evidence>
<organism evidence="5 6">
    <name type="scientific">Amblyomma americanum</name>
    <name type="common">Lone star tick</name>
    <dbReference type="NCBI Taxonomy" id="6943"/>
    <lineage>
        <taxon>Eukaryota</taxon>
        <taxon>Metazoa</taxon>
        <taxon>Ecdysozoa</taxon>
        <taxon>Arthropoda</taxon>
        <taxon>Chelicerata</taxon>
        <taxon>Arachnida</taxon>
        <taxon>Acari</taxon>
        <taxon>Parasitiformes</taxon>
        <taxon>Ixodida</taxon>
        <taxon>Ixodoidea</taxon>
        <taxon>Ixodidae</taxon>
        <taxon>Amblyomminae</taxon>
        <taxon>Amblyomma</taxon>
    </lineage>
</organism>
<evidence type="ECO:0000256" key="3">
    <source>
        <dbReference type="ARBA" id="ARBA00022989"/>
    </source>
</evidence>
<dbReference type="Proteomes" id="UP001321473">
    <property type="component" value="Unassembled WGS sequence"/>
</dbReference>
<proteinExistence type="predicted"/>
<keyword evidence="4" id="KW-0472">Membrane</keyword>
<comment type="caution">
    <text evidence="5">The sequence shown here is derived from an EMBL/GenBank/DDBJ whole genome shotgun (WGS) entry which is preliminary data.</text>
</comment>
<keyword evidence="6" id="KW-1185">Reference proteome</keyword>
<accession>A0AAQ4ESK3</accession>
<reference evidence="5 6" key="1">
    <citation type="journal article" date="2023" name="Arcadia Sci">
        <title>De novo assembly of a long-read Amblyomma americanum tick genome.</title>
        <authorList>
            <person name="Chou S."/>
            <person name="Poskanzer K.E."/>
            <person name="Rollins M."/>
            <person name="Thuy-Boun P.S."/>
        </authorList>
    </citation>
    <scope>NUCLEOTIDE SEQUENCE [LARGE SCALE GENOMIC DNA]</scope>
    <source>
        <strain evidence="5">F_SG_1</strain>
        <tissue evidence="5">Salivary glands</tissue>
    </source>
</reference>
<protein>
    <submittedName>
        <fullName evidence="5">Uncharacterized protein</fullName>
    </submittedName>
</protein>
<sequence>MFPGLYLSCSTSKGIALKHGEEQQTSLPLQVAVYFNLFYSPLWFISRGLALYIKFPYLSLMQQTVTTAIFIMMAVVEPPRLYLGYAGNLGEE</sequence>
<comment type="subcellular location">
    <subcellularLocation>
        <location evidence="1">Membrane</location>
        <topology evidence="1">Multi-pass membrane protein</topology>
    </subcellularLocation>
</comment>
<name>A0AAQ4ESK3_AMBAM</name>
<dbReference type="PANTHER" id="PTHR13531:SF6">
    <property type="entry name" value="TMEM (HUMAN TRANSMEMBRANE PROTEIN) HOMOLOG"/>
    <property type="match status" value="1"/>
</dbReference>
<evidence type="ECO:0000256" key="4">
    <source>
        <dbReference type="ARBA" id="ARBA00023136"/>
    </source>
</evidence>
<keyword evidence="3" id="KW-1133">Transmembrane helix</keyword>
<dbReference type="GO" id="GO:1905515">
    <property type="term" value="P:non-motile cilium assembly"/>
    <property type="evidence" value="ECO:0007669"/>
    <property type="project" value="TreeGrafter"/>
</dbReference>
<dbReference type="AlphaFoldDB" id="A0AAQ4ESK3"/>
<dbReference type="PANTHER" id="PTHR13531">
    <property type="entry name" value="GEO07735P1-RELATED-RELATED"/>
    <property type="match status" value="1"/>
</dbReference>
<evidence type="ECO:0000313" key="5">
    <source>
        <dbReference type="EMBL" id="KAK8777774.1"/>
    </source>
</evidence>
<dbReference type="EMBL" id="JARKHS020011489">
    <property type="protein sequence ID" value="KAK8777774.1"/>
    <property type="molecule type" value="Genomic_DNA"/>
</dbReference>
<evidence type="ECO:0000313" key="6">
    <source>
        <dbReference type="Proteomes" id="UP001321473"/>
    </source>
</evidence>
<gene>
    <name evidence="5" type="ORF">V5799_020884</name>
</gene>
<feature type="non-terminal residue" evidence="5">
    <location>
        <position position="92"/>
    </location>
</feature>
<dbReference type="GO" id="GO:0016020">
    <property type="term" value="C:membrane"/>
    <property type="evidence" value="ECO:0007669"/>
    <property type="project" value="UniProtKB-SubCell"/>
</dbReference>